<dbReference type="InterPro" id="IPR024311">
    <property type="entry name" value="Lipocalin-like"/>
</dbReference>
<proteinExistence type="predicted"/>
<dbReference type="Pfam" id="PF13648">
    <property type="entry name" value="Lipocalin_4"/>
    <property type="match status" value="1"/>
</dbReference>
<organism evidence="2 3">
    <name type="scientific">Gillisia mitskevichiae</name>
    <dbReference type="NCBI Taxonomy" id="270921"/>
    <lineage>
        <taxon>Bacteria</taxon>
        <taxon>Pseudomonadati</taxon>
        <taxon>Bacteroidota</taxon>
        <taxon>Flavobacteriia</taxon>
        <taxon>Flavobacteriales</taxon>
        <taxon>Flavobacteriaceae</taxon>
        <taxon>Gillisia</taxon>
    </lineage>
</organism>
<dbReference type="PROSITE" id="PS51257">
    <property type="entry name" value="PROKAR_LIPOPROTEIN"/>
    <property type="match status" value="1"/>
</dbReference>
<dbReference type="InterPro" id="IPR022272">
    <property type="entry name" value="Lipocalin_CS"/>
</dbReference>
<comment type="caution">
    <text evidence="2">The sequence shown here is derived from an EMBL/GenBank/DDBJ whole genome shotgun (WGS) entry which is preliminary data.</text>
</comment>
<feature type="domain" description="Lipocalin-like" evidence="1">
    <location>
        <begin position="31"/>
        <end position="116"/>
    </location>
</feature>
<dbReference type="AlphaFoldDB" id="A0A495PU99"/>
<accession>A0A495PU99</accession>
<reference evidence="2 3" key="1">
    <citation type="submission" date="2018-10" db="EMBL/GenBank/DDBJ databases">
        <title>Genomic Encyclopedia of Archaeal and Bacterial Type Strains, Phase II (KMG-II): from individual species to whole genera.</title>
        <authorList>
            <person name="Goeker M."/>
        </authorList>
    </citation>
    <scope>NUCLEOTIDE SEQUENCE [LARGE SCALE GENOMIC DNA]</scope>
    <source>
        <strain evidence="2 3">DSM 19839</strain>
    </source>
</reference>
<evidence type="ECO:0000313" key="3">
    <source>
        <dbReference type="Proteomes" id="UP000276282"/>
    </source>
</evidence>
<dbReference type="OrthoDB" id="1442355at2"/>
<sequence length="140" mass="15541">MKKIFLLFFSLTLLSSCTSDDDSGNAGDDQILGKWYVAEINNSGTLNLTVSECNKQSFIDFNADNNADSAFYTVTDGECELKDSDNSAWSNEGNSRYKFTIPFEGIGSQAGRVEFNESSSFTFYPDLLSGQNTNIVFEKR</sequence>
<dbReference type="Proteomes" id="UP000276282">
    <property type="component" value="Unassembled WGS sequence"/>
</dbReference>
<protein>
    <submittedName>
        <fullName evidence="2">Lipocalin-like protein</fullName>
    </submittedName>
</protein>
<dbReference type="PROSITE" id="PS00213">
    <property type="entry name" value="LIPOCALIN"/>
    <property type="match status" value="1"/>
</dbReference>
<name>A0A495PU99_9FLAO</name>
<keyword evidence="3" id="KW-1185">Reference proteome</keyword>
<dbReference type="EMBL" id="RBLG01000002">
    <property type="protein sequence ID" value="RKS53556.1"/>
    <property type="molecule type" value="Genomic_DNA"/>
</dbReference>
<evidence type="ECO:0000259" key="1">
    <source>
        <dbReference type="Pfam" id="PF13648"/>
    </source>
</evidence>
<gene>
    <name evidence="2" type="ORF">BC962_1808</name>
</gene>
<evidence type="ECO:0000313" key="2">
    <source>
        <dbReference type="EMBL" id="RKS53556.1"/>
    </source>
</evidence>
<dbReference type="RefSeq" id="WP_121345636.1">
    <property type="nucleotide sequence ID" value="NZ_RBLG01000002.1"/>
</dbReference>